<reference evidence="1" key="2">
    <citation type="journal article" date="2015" name="Fish Shellfish Immunol.">
        <title>Early steps in the European eel (Anguilla anguilla)-Vibrio vulnificus interaction in the gills: Role of the RtxA13 toxin.</title>
        <authorList>
            <person name="Callol A."/>
            <person name="Pajuelo D."/>
            <person name="Ebbesson L."/>
            <person name="Teles M."/>
            <person name="MacKenzie S."/>
            <person name="Amaro C."/>
        </authorList>
    </citation>
    <scope>NUCLEOTIDE SEQUENCE</scope>
</reference>
<evidence type="ECO:0000313" key="1">
    <source>
        <dbReference type="EMBL" id="JAI07606.1"/>
    </source>
</evidence>
<sequence>MACYLLNRTVKNIRLVSGTEIFSHRLPSINGKSPSRRLN</sequence>
<dbReference type="AlphaFoldDB" id="A0A0E9Y0H0"/>
<proteinExistence type="predicted"/>
<accession>A0A0E9Y0H0</accession>
<protein>
    <submittedName>
        <fullName evidence="1">Uncharacterized protein</fullName>
    </submittedName>
</protein>
<reference evidence="1" key="1">
    <citation type="submission" date="2014-11" db="EMBL/GenBank/DDBJ databases">
        <authorList>
            <person name="Amaro Gonzalez C."/>
        </authorList>
    </citation>
    <scope>NUCLEOTIDE SEQUENCE</scope>
</reference>
<name>A0A0E9Y0H0_ANGAN</name>
<organism evidence="1">
    <name type="scientific">Anguilla anguilla</name>
    <name type="common">European freshwater eel</name>
    <name type="synonym">Muraena anguilla</name>
    <dbReference type="NCBI Taxonomy" id="7936"/>
    <lineage>
        <taxon>Eukaryota</taxon>
        <taxon>Metazoa</taxon>
        <taxon>Chordata</taxon>
        <taxon>Craniata</taxon>
        <taxon>Vertebrata</taxon>
        <taxon>Euteleostomi</taxon>
        <taxon>Actinopterygii</taxon>
        <taxon>Neopterygii</taxon>
        <taxon>Teleostei</taxon>
        <taxon>Anguilliformes</taxon>
        <taxon>Anguillidae</taxon>
        <taxon>Anguilla</taxon>
    </lineage>
</organism>
<dbReference type="EMBL" id="GBXM01000972">
    <property type="protein sequence ID" value="JAI07606.1"/>
    <property type="molecule type" value="Transcribed_RNA"/>
</dbReference>